<dbReference type="PANTHER" id="PTHR47326">
    <property type="entry name" value="TRANSPOSABLE ELEMENT TC3 TRANSPOSASE-LIKE PROTEIN"/>
    <property type="match status" value="1"/>
</dbReference>
<organism evidence="1 2">
    <name type="scientific">Limulus polyphemus</name>
    <name type="common">Atlantic horseshoe crab</name>
    <dbReference type="NCBI Taxonomy" id="6850"/>
    <lineage>
        <taxon>Eukaryota</taxon>
        <taxon>Metazoa</taxon>
        <taxon>Ecdysozoa</taxon>
        <taxon>Arthropoda</taxon>
        <taxon>Chelicerata</taxon>
        <taxon>Merostomata</taxon>
        <taxon>Xiphosura</taxon>
        <taxon>Limulidae</taxon>
        <taxon>Limulus</taxon>
    </lineage>
</organism>
<dbReference type="InterPro" id="IPR036397">
    <property type="entry name" value="RNaseH_sf"/>
</dbReference>
<dbReference type="PANTHER" id="PTHR47326:SF1">
    <property type="entry name" value="HTH PSQ-TYPE DOMAIN-CONTAINING PROTEIN"/>
    <property type="match status" value="1"/>
</dbReference>
<evidence type="ECO:0000313" key="2">
    <source>
        <dbReference type="RefSeq" id="XP_013787966.1"/>
    </source>
</evidence>
<name>A0ABM1BST0_LIMPO</name>
<dbReference type="Proteomes" id="UP000694941">
    <property type="component" value="Unplaced"/>
</dbReference>
<gene>
    <name evidence="2" type="primary">LOC106471887</name>
</gene>
<accession>A0ABM1BST0</accession>
<protein>
    <submittedName>
        <fullName evidence="2">Uncharacterized protein LOC106471887</fullName>
    </submittedName>
</protein>
<keyword evidence="1" id="KW-1185">Reference proteome</keyword>
<dbReference type="RefSeq" id="XP_013787966.1">
    <property type="nucleotide sequence ID" value="XM_013932512.1"/>
</dbReference>
<dbReference type="GeneID" id="106471887"/>
<dbReference type="Gene3D" id="3.30.420.10">
    <property type="entry name" value="Ribonuclease H-like superfamily/Ribonuclease H"/>
    <property type="match status" value="1"/>
</dbReference>
<reference evidence="2" key="1">
    <citation type="submission" date="2025-08" db="UniProtKB">
        <authorList>
            <consortium name="RefSeq"/>
        </authorList>
    </citation>
    <scope>IDENTIFICATION</scope>
    <source>
        <tissue evidence="2">Muscle</tissue>
    </source>
</reference>
<sequence length="134" mass="15653">MALFYVNGEVNRQNVRYWSQNNPHWVDHSKQQGVQKIMVWCGLWKARVLGPFFFDEHVTGETYLGMFRDQVMPKLERLGEGLPEWFQQDGAPAHFATVVKDWLNENFPNWIGRRGHVEWSSRSPDLSPLTSFSG</sequence>
<evidence type="ECO:0000313" key="1">
    <source>
        <dbReference type="Proteomes" id="UP000694941"/>
    </source>
</evidence>
<proteinExistence type="predicted"/>